<protein>
    <submittedName>
        <fullName evidence="2">Right-handed parallel beta-helix repeat-containing protein</fullName>
    </submittedName>
</protein>
<dbReference type="InterPro" id="IPR007742">
    <property type="entry name" value="NosD_dom"/>
</dbReference>
<dbReference type="AlphaFoldDB" id="A0A9X3MQF4"/>
<dbReference type="Proteomes" id="UP001149140">
    <property type="component" value="Unassembled WGS sequence"/>
</dbReference>
<feature type="domain" description="Periplasmic copper-binding protein NosD beta helix" evidence="1">
    <location>
        <begin position="63"/>
        <end position="204"/>
    </location>
</feature>
<keyword evidence="3" id="KW-1185">Reference proteome</keyword>
<dbReference type="InterPro" id="IPR006626">
    <property type="entry name" value="PbH1"/>
</dbReference>
<dbReference type="EMBL" id="JAPDOD010000005">
    <property type="protein sequence ID" value="MDA0160435.1"/>
    <property type="molecule type" value="Genomic_DNA"/>
</dbReference>
<reference evidence="2" key="1">
    <citation type="submission" date="2022-10" db="EMBL/GenBank/DDBJ databases">
        <title>The WGS of Solirubrobacter ginsenosidimutans DSM 21036.</title>
        <authorList>
            <person name="Jiang Z."/>
        </authorList>
    </citation>
    <scope>NUCLEOTIDE SEQUENCE</scope>
    <source>
        <strain evidence="2">DSM 21036</strain>
    </source>
</reference>
<proteinExistence type="predicted"/>
<dbReference type="InterPro" id="IPR011050">
    <property type="entry name" value="Pectin_lyase_fold/virulence"/>
</dbReference>
<evidence type="ECO:0000313" key="2">
    <source>
        <dbReference type="EMBL" id="MDA0160435.1"/>
    </source>
</evidence>
<dbReference type="SUPFAM" id="SSF51126">
    <property type="entry name" value="Pectin lyase-like"/>
    <property type="match status" value="1"/>
</dbReference>
<gene>
    <name evidence="2" type="ORF">OM076_09170</name>
</gene>
<dbReference type="RefSeq" id="WP_270039266.1">
    <property type="nucleotide sequence ID" value="NZ_JAPDOD010000005.1"/>
</dbReference>
<organism evidence="2 3">
    <name type="scientific">Solirubrobacter ginsenosidimutans</name>
    <dbReference type="NCBI Taxonomy" id="490573"/>
    <lineage>
        <taxon>Bacteria</taxon>
        <taxon>Bacillati</taxon>
        <taxon>Actinomycetota</taxon>
        <taxon>Thermoleophilia</taxon>
        <taxon>Solirubrobacterales</taxon>
        <taxon>Solirubrobacteraceae</taxon>
        <taxon>Solirubrobacter</taxon>
    </lineage>
</organism>
<dbReference type="SMART" id="SM00710">
    <property type="entry name" value="PbH1"/>
    <property type="match status" value="8"/>
</dbReference>
<evidence type="ECO:0000259" key="1">
    <source>
        <dbReference type="Pfam" id="PF05048"/>
    </source>
</evidence>
<accession>A0A9X3MQF4</accession>
<dbReference type="Gene3D" id="2.160.20.10">
    <property type="entry name" value="Single-stranded right-handed beta-helix, Pectin lyase-like"/>
    <property type="match status" value="2"/>
</dbReference>
<comment type="caution">
    <text evidence="2">The sequence shown here is derived from an EMBL/GenBank/DDBJ whole genome shotgun (WGS) entry which is preliminary data.</text>
</comment>
<sequence>MSFIAIGAPPAQSAGPGCGAVVTKSTTLQRNLTNCPGDGLVIGADNLTLDLGGHTIDGTAVPATAGIRLAGHHDVTVRRGTLQEFGNGVLLDAADGNALVRLTVARSIGRGVQLQNGSDGNRLEFDVSSDNGSSGFVLLASDRNVITHAAGSGNAFSGLQGFGASGNRVVGGTFTANKTGIGLEEGSNGNLVTGNVLSGNREPAVGIDGNDNVVRGNRADHNGWGIIFGGDRNQIVANVVTGTLGCSPDDCGTGIETPGGADNLVALNLVTGTADQGIRLREFEADGGPPTIGNVIRGNVVRDAGSDGIVLQDKTNEVTGHGTVKDNLVANNLVTGSGHDGIAVNRPANTVSGNIALRNRAFGIEAVNGVIDGGGNLAFGNGDPRQCLRIACHRR</sequence>
<dbReference type="InterPro" id="IPR012334">
    <property type="entry name" value="Pectin_lyas_fold"/>
</dbReference>
<evidence type="ECO:0000313" key="3">
    <source>
        <dbReference type="Proteomes" id="UP001149140"/>
    </source>
</evidence>
<name>A0A9X3MQF4_9ACTN</name>
<dbReference type="Pfam" id="PF05048">
    <property type="entry name" value="NosD"/>
    <property type="match status" value="1"/>
</dbReference>